<dbReference type="AlphaFoldDB" id="A0AAU9L8S1"/>
<protein>
    <submittedName>
        <fullName evidence="2">Uncharacterized protein</fullName>
    </submittedName>
</protein>
<accession>A0AAU9L8S1</accession>
<evidence type="ECO:0000313" key="2">
    <source>
        <dbReference type="EMBL" id="CAH0482018.1"/>
    </source>
</evidence>
<feature type="transmembrane region" description="Helical" evidence="1">
    <location>
        <begin position="26"/>
        <end position="46"/>
    </location>
</feature>
<evidence type="ECO:0000256" key="1">
    <source>
        <dbReference type="SAM" id="Phobius"/>
    </source>
</evidence>
<keyword evidence="1" id="KW-0812">Transmembrane</keyword>
<dbReference type="EMBL" id="CAKKTJ010000331">
    <property type="protein sequence ID" value="CAH0482018.1"/>
    <property type="molecule type" value="Genomic_DNA"/>
</dbReference>
<keyword evidence="1" id="KW-1133">Transmembrane helix</keyword>
<gene>
    <name evidence="2" type="ORF">PBS003_LOCUS8617</name>
</gene>
<evidence type="ECO:0000313" key="3">
    <source>
        <dbReference type="Proteomes" id="UP001160483"/>
    </source>
</evidence>
<keyword evidence="1" id="KW-0472">Membrane</keyword>
<comment type="caution">
    <text evidence="2">The sequence shown here is derived from an EMBL/GenBank/DDBJ whole genome shotgun (WGS) entry which is preliminary data.</text>
</comment>
<name>A0AAU9L8S1_9STRA</name>
<reference evidence="2" key="1">
    <citation type="submission" date="2021-11" db="EMBL/GenBank/DDBJ databases">
        <authorList>
            <person name="Islam A."/>
            <person name="Islam S."/>
            <person name="Flora M.S."/>
            <person name="Rahman M."/>
            <person name="Ziaur R.M."/>
            <person name="Epstein J.H."/>
            <person name="Hassan M."/>
            <person name="Klassen M."/>
            <person name="Woodard K."/>
            <person name="Webb A."/>
            <person name="Webby R.J."/>
            <person name="El Zowalaty M.E."/>
        </authorList>
    </citation>
    <scope>NUCLEOTIDE SEQUENCE</scope>
    <source>
        <strain evidence="2">Pbs3</strain>
    </source>
</reference>
<organism evidence="2 3">
    <name type="scientific">Peronospora belbahrii</name>
    <dbReference type="NCBI Taxonomy" id="622444"/>
    <lineage>
        <taxon>Eukaryota</taxon>
        <taxon>Sar</taxon>
        <taxon>Stramenopiles</taxon>
        <taxon>Oomycota</taxon>
        <taxon>Peronosporomycetes</taxon>
        <taxon>Peronosporales</taxon>
        <taxon>Peronosporaceae</taxon>
        <taxon>Peronospora</taxon>
    </lineage>
</organism>
<dbReference type="Proteomes" id="UP001160483">
    <property type="component" value="Unassembled WGS sequence"/>
</dbReference>
<proteinExistence type="predicted"/>
<sequence>MQSAKLTENLWMTVKTSAAHLSRAKVLVIVAVLAYLATNVITVDLMSKWSSRRSDALKSLNALHNNVPVKRHLNANAAMTATDRAGPSEERYSIVGLDRFGTRLKSFLSAIESVILKTQV</sequence>